<proteinExistence type="predicted"/>
<dbReference type="AlphaFoldDB" id="A0A8X8BFB9"/>
<reference evidence="1 2" key="1">
    <citation type="submission" date="2020-02" db="EMBL/GenBank/DDBJ databases">
        <authorList>
            <person name="Ma Q."/>
            <person name="Huang Y."/>
            <person name="Song X."/>
            <person name="Pei D."/>
        </authorList>
    </citation>
    <scope>NUCLEOTIDE SEQUENCE [LARGE SCALE GENOMIC DNA]</scope>
    <source>
        <strain evidence="1">Sxm20200214</strain>
        <tissue evidence="1">Leaf</tissue>
    </source>
</reference>
<comment type="caution">
    <text evidence="1">The sequence shown here is derived from an EMBL/GenBank/DDBJ whole genome shotgun (WGS) entry which is preliminary data.</text>
</comment>
<keyword evidence="2" id="KW-1185">Reference proteome</keyword>
<evidence type="ECO:0000313" key="1">
    <source>
        <dbReference type="EMBL" id="KAG2332875.1"/>
    </source>
</evidence>
<protein>
    <submittedName>
        <fullName evidence="1">Uncharacterized protein</fullName>
    </submittedName>
</protein>
<gene>
    <name evidence="1" type="ORF">Bca52824_004055</name>
</gene>
<name>A0A8X8BFB9_BRACI</name>
<organism evidence="1 2">
    <name type="scientific">Brassica carinata</name>
    <name type="common">Ethiopian mustard</name>
    <name type="synonym">Abyssinian cabbage</name>
    <dbReference type="NCBI Taxonomy" id="52824"/>
    <lineage>
        <taxon>Eukaryota</taxon>
        <taxon>Viridiplantae</taxon>
        <taxon>Streptophyta</taxon>
        <taxon>Embryophyta</taxon>
        <taxon>Tracheophyta</taxon>
        <taxon>Spermatophyta</taxon>
        <taxon>Magnoliopsida</taxon>
        <taxon>eudicotyledons</taxon>
        <taxon>Gunneridae</taxon>
        <taxon>Pentapetalae</taxon>
        <taxon>rosids</taxon>
        <taxon>malvids</taxon>
        <taxon>Brassicales</taxon>
        <taxon>Brassicaceae</taxon>
        <taxon>Brassiceae</taxon>
        <taxon>Brassica</taxon>
    </lineage>
</organism>
<evidence type="ECO:0000313" key="2">
    <source>
        <dbReference type="Proteomes" id="UP000886595"/>
    </source>
</evidence>
<dbReference type="EMBL" id="JAAMPC010000001">
    <property type="protein sequence ID" value="KAG2332875.1"/>
    <property type="molecule type" value="Genomic_DNA"/>
</dbReference>
<sequence length="129" mass="14568">MIICKTLKRVSFVSGYDNGGPLHGDVRRVELRWRWKVGLRSDKHQMAGGDSDEGISLKEVQGSVLREFSVGEGVRPRGYDKEFESTSNGDYCGSNAVNVVYNEDEIVEDLRKKRGPYRYNCTTNDALTM</sequence>
<accession>A0A8X8BFB9</accession>
<dbReference type="Proteomes" id="UP000886595">
    <property type="component" value="Unassembled WGS sequence"/>
</dbReference>